<dbReference type="EMBL" id="JAYDCJ010000003">
    <property type="protein sequence ID" value="MEA1080861.1"/>
    <property type="molecule type" value="Genomic_DNA"/>
</dbReference>
<evidence type="ECO:0000313" key="1">
    <source>
        <dbReference type="EMBL" id="MEA1080861.1"/>
    </source>
</evidence>
<dbReference type="Proteomes" id="UP001305746">
    <property type="component" value="Unassembled WGS sequence"/>
</dbReference>
<sequence length="233" mass="25804">MDVKITLIALTMKHAQLHLMLPSDNNALPSATLDSGDPDTVANELAADLSGCSEGVQRHSFLAPCETGTDKLTLVYFQLLTEETLQTSKDRNTLVPAVKAGTSLGAVETKIVEDFVGHLKADLDQVMQSRLNKRGLIHLLGLLPDIFDHKELAAAYFALTGEKPSSSLMLARMMLDRYTMGSGERQREVKGRDLIEAYESEAEELLGEKWEKNKDLYRTGGPKAKRLYRKKAQ</sequence>
<gene>
    <name evidence="1" type="ORF">U5822_09275</name>
</gene>
<dbReference type="RefSeq" id="WP_322855346.1">
    <property type="nucleotide sequence ID" value="NZ_JAYDCJ010000003.1"/>
</dbReference>
<reference evidence="1 2" key="1">
    <citation type="submission" date="2023-12" db="EMBL/GenBank/DDBJ databases">
        <title>Marinobacter qingdaonensis sp. nov., isolated from the intertidal sediment of Qingdao, PR China.</title>
        <authorList>
            <person name="Li Y."/>
        </authorList>
    </citation>
    <scope>NUCLEOTIDE SEQUENCE [LARGE SCALE GENOMIC DNA]</scope>
    <source>
        <strain evidence="1 2">ASW11-75</strain>
    </source>
</reference>
<proteinExistence type="predicted"/>
<evidence type="ECO:0000313" key="2">
    <source>
        <dbReference type="Proteomes" id="UP001305746"/>
    </source>
</evidence>
<organism evidence="1 2">
    <name type="scientific">Marinobacter qingdaonensis</name>
    <dbReference type="NCBI Taxonomy" id="3108486"/>
    <lineage>
        <taxon>Bacteria</taxon>
        <taxon>Pseudomonadati</taxon>
        <taxon>Pseudomonadota</taxon>
        <taxon>Gammaproteobacteria</taxon>
        <taxon>Pseudomonadales</taxon>
        <taxon>Marinobacteraceae</taxon>
        <taxon>Marinobacter</taxon>
    </lineage>
</organism>
<accession>A0ABU5NYG6</accession>
<protein>
    <submittedName>
        <fullName evidence="1">Uncharacterized protein</fullName>
    </submittedName>
</protein>
<comment type="caution">
    <text evidence="1">The sequence shown here is derived from an EMBL/GenBank/DDBJ whole genome shotgun (WGS) entry which is preliminary data.</text>
</comment>
<keyword evidence="2" id="KW-1185">Reference proteome</keyword>
<name>A0ABU5NYG6_9GAMM</name>